<dbReference type="CDD" id="cd06173">
    <property type="entry name" value="MFS_MefA_like"/>
    <property type="match status" value="1"/>
</dbReference>
<feature type="transmembrane region" description="Helical" evidence="7">
    <location>
        <begin position="80"/>
        <end position="101"/>
    </location>
</feature>
<dbReference type="PANTHER" id="PTHR43266">
    <property type="entry name" value="MACROLIDE-EFFLUX PROTEIN"/>
    <property type="match status" value="1"/>
</dbReference>
<evidence type="ECO:0000256" key="1">
    <source>
        <dbReference type="ARBA" id="ARBA00004651"/>
    </source>
</evidence>
<proteinExistence type="predicted"/>
<feature type="transmembrane region" description="Helical" evidence="7">
    <location>
        <begin position="224"/>
        <end position="248"/>
    </location>
</feature>
<gene>
    <name evidence="9" type="ordered locus">MSWAN_0744</name>
</gene>
<dbReference type="RefSeq" id="WP_013825279.1">
    <property type="nucleotide sequence ID" value="NC_015574.1"/>
</dbReference>
<dbReference type="SUPFAM" id="SSF103473">
    <property type="entry name" value="MFS general substrate transporter"/>
    <property type="match status" value="1"/>
</dbReference>
<dbReference type="Pfam" id="PF07690">
    <property type="entry name" value="MFS_1"/>
    <property type="match status" value="1"/>
</dbReference>
<dbReference type="PANTHER" id="PTHR43266:SF2">
    <property type="entry name" value="MAJOR FACILITATOR SUPERFAMILY (MFS) PROFILE DOMAIN-CONTAINING PROTEIN"/>
    <property type="match status" value="1"/>
</dbReference>
<dbReference type="Proteomes" id="UP000009231">
    <property type="component" value="Chromosome"/>
</dbReference>
<evidence type="ECO:0000256" key="4">
    <source>
        <dbReference type="ARBA" id="ARBA00022692"/>
    </source>
</evidence>
<dbReference type="PROSITE" id="PS50850">
    <property type="entry name" value="MFS"/>
    <property type="match status" value="1"/>
</dbReference>
<dbReference type="eggNOG" id="arCOG00135">
    <property type="taxonomic scope" value="Archaea"/>
</dbReference>
<keyword evidence="3" id="KW-1003">Cell membrane</keyword>
<feature type="transmembrane region" description="Helical" evidence="7">
    <location>
        <begin position="377"/>
        <end position="396"/>
    </location>
</feature>
<feature type="transmembrane region" description="Helical" evidence="7">
    <location>
        <begin position="107"/>
        <end position="131"/>
    </location>
</feature>
<keyword evidence="5 7" id="KW-1133">Transmembrane helix</keyword>
<dbReference type="PRINTS" id="PR01988">
    <property type="entry name" value="EXPORTERBACE"/>
</dbReference>
<organism evidence="9 10">
    <name type="scientific">Methanobacterium paludis (strain DSM 25820 / JCM 18151 / SWAN1)</name>
    <dbReference type="NCBI Taxonomy" id="868131"/>
    <lineage>
        <taxon>Archaea</taxon>
        <taxon>Methanobacteriati</taxon>
        <taxon>Methanobacteriota</taxon>
        <taxon>Methanomada group</taxon>
        <taxon>Methanobacteria</taxon>
        <taxon>Methanobacteriales</taxon>
        <taxon>Methanobacteriaceae</taxon>
        <taxon>Methanobacterium</taxon>
    </lineage>
</organism>
<keyword evidence="2" id="KW-0813">Transport</keyword>
<dbReference type="GeneID" id="10668236"/>
<reference evidence="9 10" key="1">
    <citation type="journal article" date="2014" name="Int. J. Syst. Evol. Microbiol.">
        <title>Methanobacterium paludis sp. nov. and a novel strain of Methanobacterium lacus isolated from northern peatlands.</title>
        <authorList>
            <person name="Cadillo-Quiroz H."/>
            <person name="Brauer S.L."/>
            <person name="Goodson N."/>
            <person name="Yavitt J.B."/>
            <person name="Zinder S.H."/>
        </authorList>
    </citation>
    <scope>NUCLEOTIDE SEQUENCE [LARGE SCALE GENOMIC DNA]</scope>
    <source>
        <strain evidence="10">DSM 25820 / JCM 18151 / SWAN1</strain>
    </source>
</reference>
<dbReference type="STRING" id="868131.MSWAN_0744"/>
<dbReference type="GO" id="GO:0005886">
    <property type="term" value="C:plasma membrane"/>
    <property type="evidence" value="ECO:0007669"/>
    <property type="project" value="UniProtKB-SubCell"/>
</dbReference>
<keyword evidence="10" id="KW-1185">Reference proteome</keyword>
<feature type="transmembrane region" description="Helical" evidence="7">
    <location>
        <begin position="290"/>
        <end position="308"/>
    </location>
</feature>
<accession>F6D7T9</accession>
<keyword evidence="4 7" id="KW-0812">Transmembrane</keyword>
<evidence type="ECO:0000256" key="5">
    <source>
        <dbReference type="ARBA" id="ARBA00022989"/>
    </source>
</evidence>
<dbReference type="HOGENOM" id="CLU_034180_16_4_2"/>
<keyword evidence="6 7" id="KW-0472">Membrane</keyword>
<feature type="transmembrane region" description="Helical" evidence="7">
    <location>
        <begin position="143"/>
        <end position="166"/>
    </location>
</feature>
<dbReference type="KEGG" id="mew:MSWAN_0744"/>
<dbReference type="InterPro" id="IPR020846">
    <property type="entry name" value="MFS_dom"/>
</dbReference>
<protein>
    <submittedName>
        <fullName evidence="9">Major facilitator superfamily MFS_1</fullName>
    </submittedName>
</protein>
<evidence type="ECO:0000313" key="10">
    <source>
        <dbReference type="Proteomes" id="UP000009231"/>
    </source>
</evidence>
<evidence type="ECO:0000313" key="9">
    <source>
        <dbReference type="EMBL" id="AEG17777.1"/>
    </source>
</evidence>
<evidence type="ECO:0000256" key="2">
    <source>
        <dbReference type="ARBA" id="ARBA00022448"/>
    </source>
</evidence>
<evidence type="ECO:0000259" key="8">
    <source>
        <dbReference type="PROSITE" id="PS50850"/>
    </source>
</evidence>
<evidence type="ECO:0000256" key="3">
    <source>
        <dbReference type="ARBA" id="ARBA00022475"/>
    </source>
</evidence>
<comment type="subcellular location">
    <subcellularLocation>
        <location evidence="1">Cell membrane</location>
        <topology evidence="1">Multi-pass membrane protein</topology>
    </subcellularLocation>
</comment>
<feature type="transmembrane region" description="Helical" evidence="7">
    <location>
        <begin position="172"/>
        <end position="192"/>
    </location>
</feature>
<feature type="domain" description="Major facilitator superfamily (MFS) profile" evidence="8">
    <location>
        <begin position="14"/>
        <end position="402"/>
    </location>
</feature>
<evidence type="ECO:0000256" key="6">
    <source>
        <dbReference type="ARBA" id="ARBA00023136"/>
    </source>
</evidence>
<dbReference type="AlphaFoldDB" id="F6D7T9"/>
<dbReference type="InterPro" id="IPR011701">
    <property type="entry name" value="MFS"/>
</dbReference>
<dbReference type="EMBL" id="CP002772">
    <property type="protein sequence ID" value="AEG17777.1"/>
    <property type="molecule type" value="Genomic_DNA"/>
</dbReference>
<feature type="transmembrane region" description="Helical" evidence="7">
    <location>
        <begin position="349"/>
        <end position="371"/>
    </location>
</feature>
<name>F6D7T9_METPW</name>
<evidence type="ECO:0000256" key="7">
    <source>
        <dbReference type="SAM" id="Phobius"/>
    </source>
</evidence>
<feature type="transmembrane region" description="Helical" evidence="7">
    <location>
        <begin position="314"/>
        <end position="337"/>
    </location>
</feature>
<dbReference type="InterPro" id="IPR036259">
    <property type="entry name" value="MFS_trans_sf"/>
</dbReference>
<dbReference type="InterPro" id="IPR022324">
    <property type="entry name" value="Bacilysin_exporter_BacE_put"/>
</dbReference>
<feature type="transmembrane region" description="Helical" evidence="7">
    <location>
        <begin position="38"/>
        <end position="68"/>
    </location>
</feature>
<dbReference type="GO" id="GO:0022857">
    <property type="term" value="F:transmembrane transporter activity"/>
    <property type="evidence" value="ECO:0007669"/>
    <property type="project" value="InterPro"/>
</dbReference>
<feature type="transmembrane region" description="Helical" evidence="7">
    <location>
        <begin position="260"/>
        <end position="278"/>
    </location>
</feature>
<dbReference type="Gene3D" id="1.20.1250.20">
    <property type="entry name" value="MFS general substrate transporter like domains"/>
    <property type="match status" value="1"/>
</dbReference>
<sequence length="418" mass="45874">MEIDKTIKSKIKLSLFLLLQGQFVSVIGDTIYEIALGFWVLILTGSPALMGILMATSIIPAIILSPFAGVVVDRYNRKKLMIIMDMIRGATIILVAVVALLGNLEVWMVFVAGIILGICGAFFSPAVNSVLPQMVPKDKLQNANSIFGMAYTGADILGNSIGSILFNLIGAPLMFLINGLSFIISGTSISFAKIPKNRESKITSENFIKDIKESFSFIKNLKGLFYILLIFSISSFLEHIAIVLLIPLFQFTPGLGAAKYGFVIASFSLGMFISMILLSTINVPSSRKSWMMLVAVMLSNLCLIAFALTTEFYLMVILLFISGISESVVYVFVFSSIQSIVPEEMMGKVMALVNTLVMALTPFSMIIGGLLAQLISIKTIFMVCFTASLFVFISLFSMSSVRKFINFDPENQHIEDLY</sequence>
<dbReference type="OrthoDB" id="117970at2157"/>